<dbReference type="EMBL" id="KB207015">
    <property type="protein sequence ID" value="ELP86159.1"/>
    <property type="molecule type" value="Genomic_DNA"/>
</dbReference>
<proteinExistence type="predicted"/>
<dbReference type="GO" id="GO:0007265">
    <property type="term" value="P:Ras protein signal transduction"/>
    <property type="evidence" value="ECO:0007669"/>
    <property type="project" value="TreeGrafter"/>
</dbReference>
<dbReference type="Pfam" id="PF00617">
    <property type="entry name" value="RasGEF"/>
    <property type="match status" value="1"/>
</dbReference>
<dbReference type="PROSITE" id="PS50009">
    <property type="entry name" value="RASGEF_CAT"/>
    <property type="match status" value="1"/>
</dbReference>
<dbReference type="Proteomes" id="UP000014680">
    <property type="component" value="Unassembled WGS sequence"/>
</dbReference>
<dbReference type="SUPFAM" id="SSF48366">
    <property type="entry name" value="Ras GEF"/>
    <property type="match status" value="1"/>
</dbReference>
<evidence type="ECO:0000256" key="1">
    <source>
        <dbReference type="ARBA" id="ARBA00022658"/>
    </source>
</evidence>
<dbReference type="KEGG" id="eiv:EIN_328360"/>
<dbReference type="GO" id="GO:0005886">
    <property type="term" value="C:plasma membrane"/>
    <property type="evidence" value="ECO:0007669"/>
    <property type="project" value="TreeGrafter"/>
</dbReference>
<evidence type="ECO:0000313" key="5">
    <source>
        <dbReference type="Proteomes" id="UP000014680"/>
    </source>
</evidence>
<keyword evidence="1 2" id="KW-0344">Guanine-nucleotide releasing factor</keyword>
<protein>
    <recommendedName>
        <fullName evidence="3">Ras-GEF domain-containing protein</fullName>
    </recommendedName>
</protein>
<reference evidence="4 5" key="1">
    <citation type="submission" date="2012-10" db="EMBL/GenBank/DDBJ databases">
        <authorList>
            <person name="Zafar N."/>
            <person name="Inman J."/>
            <person name="Hall N."/>
            <person name="Lorenzi H."/>
            <person name="Caler E."/>
        </authorList>
    </citation>
    <scope>NUCLEOTIDE SEQUENCE [LARGE SCALE GENOMIC DNA]</scope>
    <source>
        <strain evidence="4 5">IP1</strain>
    </source>
</reference>
<dbReference type="InterPro" id="IPR036964">
    <property type="entry name" value="RASGEF_cat_dom_sf"/>
</dbReference>
<dbReference type="InterPro" id="IPR023578">
    <property type="entry name" value="Ras_GEF_dom_sf"/>
</dbReference>
<sequence>MHITNLNSLFEEFKDTAAPSARDKVKSLSNLIVSLKDRSLSPENTTTTISSIKSLLDDIDCFSKKKENRFSGQKFEKLNILSLLPESADMECASLVYEKMKNLLLERKECLNDPKITANYQKIFEKSHGDILKLFTLCEADVFAQRIFAHKNSETYPQRAIGEFYDKVDMTSESFSRMPAKLSLTSFAIRKSSTKMRIIGAMAVMTHFLQTHEIENDEMLHRMEEYEKMAYVDFVNFSSQIPALIEDITCFGALQCYEELVLGANELKRVCVELLKMIPNIFKKASEVVGGNAADLYQSSENDISETISGLISFIKEIDVFDKNDKSPKGIAGIEESKKALKSAGSSVLSVVWHIIHLKPKDEKNLIFHASQSVELCNEMFFRNEHLLFLEMISLFNTIIVNLRRYTSAVYSLQNKTETSPIEESILVSQKVITAKNKVIAGGVAGLLIKSRTNAQIEDIVYSMLVQFGQRIYDILEGLPAGNQELVAQKVMQTIFEKCDQTQLQKFVAEDKSPLFIKLKSMYGVMEHSLMKKTTEVLSPIYDFLIPSQELSPFMTLAVTDPQNIANQLTTISFKMYKKLKIYDFFETGGVVDLITNRMEDLASFVCTATLTFTDFASRAFMKNLFANVLRCLINLGDFNSAFGVYSGIQMVNLDFNKCFVPEKQKEIFAHAEKLFTNSKTLKSTYKKFKVCVPYIGTILDNIATVKSGKYQYYACGEERLVDFTKQKDIYTLASEYLKYQEEDYTIAAIEPLNSCLTTLARFDQRCLDLLRQYHE</sequence>
<evidence type="ECO:0000313" key="4">
    <source>
        <dbReference type="EMBL" id="ELP86159.1"/>
    </source>
</evidence>
<name>A0A0A1TXS8_ENTIV</name>
<dbReference type="PANTHER" id="PTHR23113">
    <property type="entry name" value="GUANINE NUCLEOTIDE EXCHANGE FACTOR"/>
    <property type="match status" value="1"/>
</dbReference>
<evidence type="ECO:0000256" key="2">
    <source>
        <dbReference type="PROSITE-ProRule" id="PRU00168"/>
    </source>
</evidence>
<dbReference type="AlphaFoldDB" id="A0A0A1TXS8"/>
<dbReference type="VEuPathDB" id="AmoebaDB:EIN_328360"/>
<dbReference type="Gene3D" id="1.10.840.10">
    <property type="entry name" value="Ras guanine-nucleotide exchange factors catalytic domain"/>
    <property type="match status" value="1"/>
</dbReference>
<keyword evidence="5" id="KW-1185">Reference proteome</keyword>
<dbReference type="PANTHER" id="PTHR23113:SF370">
    <property type="entry name" value="RAS GUANINE NUCLEOTIDE EXCHANGE FACTOR P"/>
    <property type="match status" value="1"/>
</dbReference>
<dbReference type="SMART" id="SM00147">
    <property type="entry name" value="RasGEF"/>
    <property type="match status" value="1"/>
</dbReference>
<gene>
    <name evidence="4" type="ORF">EIN_328360</name>
</gene>
<dbReference type="InterPro" id="IPR008937">
    <property type="entry name" value="Ras-like_GEF"/>
</dbReference>
<dbReference type="GeneID" id="14885170"/>
<evidence type="ECO:0000259" key="3">
    <source>
        <dbReference type="PROSITE" id="PS50009"/>
    </source>
</evidence>
<organism evidence="4 5">
    <name type="scientific">Entamoeba invadens IP1</name>
    <dbReference type="NCBI Taxonomy" id="370355"/>
    <lineage>
        <taxon>Eukaryota</taxon>
        <taxon>Amoebozoa</taxon>
        <taxon>Evosea</taxon>
        <taxon>Archamoebae</taxon>
        <taxon>Mastigamoebida</taxon>
        <taxon>Entamoebidae</taxon>
        <taxon>Entamoeba</taxon>
    </lineage>
</organism>
<dbReference type="RefSeq" id="XP_004185505.1">
    <property type="nucleotide sequence ID" value="XM_004185457.1"/>
</dbReference>
<feature type="domain" description="Ras-GEF" evidence="3">
    <location>
        <begin position="561"/>
        <end position="773"/>
    </location>
</feature>
<dbReference type="GO" id="GO:0005085">
    <property type="term" value="F:guanyl-nucleotide exchange factor activity"/>
    <property type="evidence" value="ECO:0007669"/>
    <property type="project" value="UniProtKB-KW"/>
</dbReference>
<accession>A0A0A1TXS8</accession>
<dbReference type="InterPro" id="IPR001895">
    <property type="entry name" value="RASGEF_cat_dom"/>
</dbReference>
<dbReference type="OrthoDB" id="27491at2759"/>